<dbReference type="SUPFAM" id="SSF53244">
    <property type="entry name" value="MurD-like peptide ligases, peptide-binding domain"/>
    <property type="match status" value="1"/>
</dbReference>
<feature type="domain" description="Mur ligase central" evidence="17">
    <location>
        <begin position="117"/>
        <end position="297"/>
    </location>
</feature>
<dbReference type="GO" id="GO:0009252">
    <property type="term" value="P:peptidoglycan biosynthetic process"/>
    <property type="evidence" value="ECO:0007669"/>
    <property type="project" value="UniProtKB-UniRule"/>
</dbReference>
<evidence type="ECO:0000256" key="5">
    <source>
        <dbReference type="ARBA" id="ARBA00022598"/>
    </source>
</evidence>
<evidence type="ECO:0000256" key="9">
    <source>
        <dbReference type="ARBA" id="ARBA00022960"/>
    </source>
</evidence>
<evidence type="ECO:0000256" key="2">
    <source>
        <dbReference type="ARBA" id="ARBA00004752"/>
    </source>
</evidence>
<dbReference type="InterPro" id="IPR004101">
    <property type="entry name" value="Mur_ligase_C"/>
</dbReference>
<keyword evidence="11 14" id="KW-0131">Cell cycle</keyword>
<dbReference type="GO" id="GO:0005524">
    <property type="term" value="F:ATP binding"/>
    <property type="evidence" value="ECO:0007669"/>
    <property type="project" value="UniProtKB-UniRule"/>
</dbReference>
<gene>
    <name evidence="14" type="primary">murC</name>
    <name evidence="18" type="ORF">F8153_03720</name>
</gene>
<dbReference type="Proteomes" id="UP000465601">
    <property type="component" value="Unassembled WGS sequence"/>
</dbReference>
<keyword evidence="5 14" id="KW-0436">Ligase</keyword>
<feature type="domain" description="Mur ligase N-terminal catalytic" evidence="15">
    <location>
        <begin position="13"/>
        <end position="111"/>
    </location>
</feature>
<dbReference type="UniPathway" id="UPA00219"/>
<comment type="similarity">
    <text evidence="14">Belongs to the MurCDEF family.</text>
</comment>
<name>A0A833M851_9FIRM</name>
<keyword evidence="4 14" id="KW-0963">Cytoplasm</keyword>
<comment type="pathway">
    <text evidence="2 14">Cell wall biogenesis; peptidoglycan biosynthesis.</text>
</comment>
<evidence type="ECO:0000259" key="16">
    <source>
        <dbReference type="Pfam" id="PF02875"/>
    </source>
</evidence>
<dbReference type="Gene3D" id="3.40.1190.10">
    <property type="entry name" value="Mur-like, catalytic domain"/>
    <property type="match status" value="1"/>
</dbReference>
<dbReference type="SUPFAM" id="SSF53623">
    <property type="entry name" value="MurD-like peptide ligases, catalytic domain"/>
    <property type="match status" value="1"/>
</dbReference>
<comment type="function">
    <text evidence="14">Cell wall formation.</text>
</comment>
<dbReference type="AlphaFoldDB" id="A0A833M851"/>
<dbReference type="GO" id="GO:0008360">
    <property type="term" value="P:regulation of cell shape"/>
    <property type="evidence" value="ECO:0007669"/>
    <property type="project" value="UniProtKB-KW"/>
</dbReference>
<dbReference type="GO" id="GO:0071555">
    <property type="term" value="P:cell wall organization"/>
    <property type="evidence" value="ECO:0007669"/>
    <property type="project" value="UniProtKB-KW"/>
</dbReference>
<accession>A0A833M851</accession>
<protein>
    <recommendedName>
        <fullName evidence="3 14">UDP-N-acetylmuramate--L-alanine ligase</fullName>
        <ecNumber evidence="3 14">6.3.2.8</ecNumber>
    </recommendedName>
    <alternativeName>
        <fullName evidence="14">UDP-N-acetylmuramoyl-L-alanine synthetase</fullName>
    </alternativeName>
</protein>
<keyword evidence="6 14" id="KW-0132">Cell division</keyword>
<dbReference type="InterPro" id="IPR050061">
    <property type="entry name" value="MurCDEF_pg_biosynth"/>
</dbReference>
<dbReference type="RefSeq" id="WP_151865017.1">
    <property type="nucleotide sequence ID" value="NZ_WBZB01000012.1"/>
</dbReference>
<dbReference type="PANTHER" id="PTHR43445:SF3">
    <property type="entry name" value="UDP-N-ACETYLMURAMATE--L-ALANINE LIGASE"/>
    <property type="match status" value="1"/>
</dbReference>
<evidence type="ECO:0000259" key="17">
    <source>
        <dbReference type="Pfam" id="PF08245"/>
    </source>
</evidence>
<keyword evidence="10 14" id="KW-0573">Peptidoglycan synthesis</keyword>
<sequence>MLSFDKTFKEVHHIHLIGIGGISMSAIAEILLNHGYTVSGSDLRDSNILQKLRNHGAEVYIGHRPENITNPDLIVYTAAIKNNNPERIRAKELEIKEIDRAEMLGIIMKKYEKSIAVAGSHGKTTTTSLVSLILEYTGFDPTILIGGELDEIGGNIKIGSSQHFITEACEYVESFLKFNPFIGIILNIDADHLDYFKDIHHVKDAFKKFGMKIPKEGFLVANADDQNILDILPQIHCNIITYGLSNDCDFRAVNINYNENGFPSFEVLYKGNSFGSFTLSIPGLHNIYNSLASIATAYILGASPLDISKSITIYKGAHRRFDILGEIDGVKIIDDYAHHPVEVMATLEAATNYPHNRIWCVFQPHTYTRTLALFDDFSKAFDKAHHVIITDIYAAREQDEGKIHSKTLADAIIHPDVRYIKDFDEIAEYISQNMEERDIVLTMGAGDIYQVGEKILKIEN</sequence>
<dbReference type="Pfam" id="PF08245">
    <property type="entry name" value="Mur_ligase_M"/>
    <property type="match status" value="1"/>
</dbReference>
<evidence type="ECO:0000256" key="1">
    <source>
        <dbReference type="ARBA" id="ARBA00004496"/>
    </source>
</evidence>
<comment type="subcellular location">
    <subcellularLocation>
        <location evidence="1 14">Cytoplasm</location>
    </subcellularLocation>
</comment>
<evidence type="ECO:0000256" key="7">
    <source>
        <dbReference type="ARBA" id="ARBA00022741"/>
    </source>
</evidence>
<evidence type="ECO:0000256" key="10">
    <source>
        <dbReference type="ARBA" id="ARBA00022984"/>
    </source>
</evidence>
<dbReference type="GO" id="GO:0008763">
    <property type="term" value="F:UDP-N-acetylmuramate-L-alanine ligase activity"/>
    <property type="evidence" value="ECO:0007669"/>
    <property type="project" value="UniProtKB-UniRule"/>
</dbReference>
<dbReference type="InterPro" id="IPR036565">
    <property type="entry name" value="Mur-like_cat_sf"/>
</dbReference>
<dbReference type="InterPro" id="IPR005758">
    <property type="entry name" value="UDP-N-AcMur_Ala_ligase_MurC"/>
</dbReference>
<keyword evidence="19" id="KW-1185">Reference proteome</keyword>
<dbReference type="InterPro" id="IPR000713">
    <property type="entry name" value="Mur_ligase_N"/>
</dbReference>
<comment type="caution">
    <text evidence="18">The sequence shown here is derived from an EMBL/GenBank/DDBJ whole genome shotgun (WGS) entry which is preliminary data.</text>
</comment>
<evidence type="ECO:0000256" key="4">
    <source>
        <dbReference type="ARBA" id="ARBA00022490"/>
    </source>
</evidence>
<comment type="catalytic activity">
    <reaction evidence="13 14">
        <text>UDP-N-acetyl-alpha-D-muramate + L-alanine + ATP = UDP-N-acetyl-alpha-D-muramoyl-L-alanine + ADP + phosphate + H(+)</text>
        <dbReference type="Rhea" id="RHEA:23372"/>
        <dbReference type="ChEBI" id="CHEBI:15378"/>
        <dbReference type="ChEBI" id="CHEBI:30616"/>
        <dbReference type="ChEBI" id="CHEBI:43474"/>
        <dbReference type="ChEBI" id="CHEBI:57972"/>
        <dbReference type="ChEBI" id="CHEBI:70757"/>
        <dbReference type="ChEBI" id="CHEBI:83898"/>
        <dbReference type="ChEBI" id="CHEBI:456216"/>
        <dbReference type="EC" id="6.3.2.8"/>
    </reaction>
</comment>
<evidence type="ECO:0000256" key="14">
    <source>
        <dbReference type="HAMAP-Rule" id="MF_00046"/>
    </source>
</evidence>
<evidence type="ECO:0000313" key="19">
    <source>
        <dbReference type="Proteomes" id="UP000465601"/>
    </source>
</evidence>
<evidence type="ECO:0000256" key="3">
    <source>
        <dbReference type="ARBA" id="ARBA00012211"/>
    </source>
</evidence>
<organism evidence="18 19">
    <name type="scientific">Alkaliphilus serpentinus</name>
    <dbReference type="NCBI Taxonomy" id="1482731"/>
    <lineage>
        <taxon>Bacteria</taxon>
        <taxon>Bacillati</taxon>
        <taxon>Bacillota</taxon>
        <taxon>Clostridia</taxon>
        <taxon>Peptostreptococcales</taxon>
        <taxon>Natronincolaceae</taxon>
        <taxon>Alkaliphilus</taxon>
    </lineage>
</organism>
<evidence type="ECO:0000256" key="6">
    <source>
        <dbReference type="ARBA" id="ARBA00022618"/>
    </source>
</evidence>
<evidence type="ECO:0000256" key="11">
    <source>
        <dbReference type="ARBA" id="ARBA00023306"/>
    </source>
</evidence>
<keyword evidence="8 14" id="KW-0067">ATP-binding</keyword>
<evidence type="ECO:0000256" key="13">
    <source>
        <dbReference type="ARBA" id="ARBA00047833"/>
    </source>
</evidence>
<dbReference type="GO" id="GO:0005737">
    <property type="term" value="C:cytoplasm"/>
    <property type="evidence" value="ECO:0007669"/>
    <property type="project" value="UniProtKB-SubCell"/>
</dbReference>
<keyword evidence="12 14" id="KW-0961">Cell wall biogenesis/degradation</keyword>
<dbReference type="NCBIfam" id="TIGR01082">
    <property type="entry name" value="murC"/>
    <property type="match status" value="1"/>
</dbReference>
<dbReference type="HAMAP" id="MF_00046">
    <property type="entry name" value="MurC"/>
    <property type="match status" value="1"/>
</dbReference>
<dbReference type="InterPro" id="IPR013221">
    <property type="entry name" value="Mur_ligase_cen"/>
</dbReference>
<feature type="binding site" evidence="14">
    <location>
        <begin position="119"/>
        <end position="125"/>
    </location>
    <ligand>
        <name>ATP</name>
        <dbReference type="ChEBI" id="CHEBI:30616"/>
    </ligand>
</feature>
<dbReference type="OrthoDB" id="9804126at2"/>
<feature type="domain" description="Mur ligase C-terminal" evidence="16">
    <location>
        <begin position="319"/>
        <end position="446"/>
    </location>
</feature>
<evidence type="ECO:0000256" key="8">
    <source>
        <dbReference type="ARBA" id="ARBA00022840"/>
    </source>
</evidence>
<evidence type="ECO:0000313" key="18">
    <source>
        <dbReference type="EMBL" id="KAB3531837.1"/>
    </source>
</evidence>
<dbReference type="Gene3D" id="3.90.190.20">
    <property type="entry name" value="Mur ligase, C-terminal domain"/>
    <property type="match status" value="1"/>
</dbReference>
<keyword evidence="7 14" id="KW-0547">Nucleotide-binding</keyword>
<evidence type="ECO:0000259" key="15">
    <source>
        <dbReference type="Pfam" id="PF01225"/>
    </source>
</evidence>
<dbReference type="EMBL" id="WBZB01000012">
    <property type="protein sequence ID" value="KAB3531837.1"/>
    <property type="molecule type" value="Genomic_DNA"/>
</dbReference>
<dbReference type="InterPro" id="IPR036615">
    <property type="entry name" value="Mur_ligase_C_dom_sf"/>
</dbReference>
<dbReference type="Pfam" id="PF02875">
    <property type="entry name" value="Mur_ligase_C"/>
    <property type="match status" value="1"/>
</dbReference>
<evidence type="ECO:0000256" key="12">
    <source>
        <dbReference type="ARBA" id="ARBA00023316"/>
    </source>
</evidence>
<dbReference type="SUPFAM" id="SSF51984">
    <property type="entry name" value="MurCD N-terminal domain"/>
    <property type="match status" value="1"/>
</dbReference>
<dbReference type="PANTHER" id="PTHR43445">
    <property type="entry name" value="UDP-N-ACETYLMURAMATE--L-ALANINE LIGASE-RELATED"/>
    <property type="match status" value="1"/>
</dbReference>
<keyword evidence="9 14" id="KW-0133">Cell shape</keyword>
<dbReference type="Pfam" id="PF01225">
    <property type="entry name" value="Mur_ligase"/>
    <property type="match status" value="1"/>
</dbReference>
<proteinExistence type="inferred from homology"/>
<dbReference type="EC" id="6.3.2.8" evidence="3 14"/>
<reference evidence="18 19" key="1">
    <citation type="submission" date="2019-10" db="EMBL/GenBank/DDBJ databases">
        <title>Alkaliphilus serpentinus sp. nov. and Alkaliphilus pronyensis sp. nov., two novel anaerobic alkaliphilic species isolated from the serpentinized-hosted hydrothermal field of the Prony Bay (New Caledonia).</title>
        <authorList>
            <person name="Postec A."/>
        </authorList>
    </citation>
    <scope>NUCLEOTIDE SEQUENCE [LARGE SCALE GENOMIC DNA]</scope>
    <source>
        <strain evidence="18 19">LacT</strain>
    </source>
</reference>
<dbReference type="GO" id="GO:0051301">
    <property type="term" value="P:cell division"/>
    <property type="evidence" value="ECO:0007669"/>
    <property type="project" value="UniProtKB-KW"/>
</dbReference>
<dbReference type="Gene3D" id="3.40.50.720">
    <property type="entry name" value="NAD(P)-binding Rossmann-like Domain"/>
    <property type="match status" value="1"/>
</dbReference>